<evidence type="ECO:0000256" key="4">
    <source>
        <dbReference type="ARBA" id="ARBA00023163"/>
    </source>
</evidence>
<dbReference type="SUPFAM" id="SSF159800">
    <property type="entry name" value="PrpR receptor domain-like"/>
    <property type="match status" value="1"/>
</dbReference>
<dbReference type="AlphaFoldDB" id="A0A3E2XQS5"/>
<dbReference type="PRINTS" id="PR01590">
    <property type="entry name" value="HTHFIS"/>
</dbReference>
<dbReference type="GO" id="GO:0006355">
    <property type="term" value="P:regulation of DNA-templated transcription"/>
    <property type="evidence" value="ECO:0007669"/>
    <property type="project" value="InterPro"/>
</dbReference>
<reference evidence="6 7" key="1">
    <citation type="submission" date="2018-08" db="EMBL/GenBank/DDBJ databases">
        <title>A genome reference for cultivated species of the human gut microbiota.</title>
        <authorList>
            <person name="Zou Y."/>
            <person name="Xue W."/>
            <person name="Luo G."/>
        </authorList>
    </citation>
    <scope>NUCLEOTIDE SEQUENCE [LARGE SCALE GENOMIC DNA]</scope>
    <source>
        <strain evidence="6 7">AM28-39</strain>
    </source>
</reference>
<dbReference type="Pfam" id="PF25601">
    <property type="entry name" value="AAA_lid_14"/>
    <property type="match status" value="1"/>
</dbReference>
<dbReference type="Gene3D" id="1.10.8.60">
    <property type="match status" value="1"/>
</dbReference>
<evidence type="ECO:0000313" key="7">
    <source>
        <dbReference type="Proteomes" id="UP000261231"/>
    </source>
</evidence>
<dbReference type="SUPFAM" id="SSF46689">
    <property type="entry name" value="Homeodomain-like"/>
    <property type="match status" value="1"/>
</dbReference>
<dbReference type="Gene3D" id="3.40.50.10660">
    <property type="entry name" value="PrpR receptor domain-like"/>
    <property type="match status" value="1"/>
</dbReference>
<dbReference type="InterPro" id="IPR058031">
    <property type="entry name" value="AAA_lid_NorR"/>
</dbReference>
<keyword evidence="2" id="KW-0067">ATP-binding</keyword>
<accession>A0A3E2XQS5</accession>
<dbReference type="OrthoDB" id="9771372at2"/>
<dbReference type="Pfam" id="PF00158">
    <property type="entry name" value="Sigma54_activat"/>
    <property type="match status" value="1"/>
</dbReference>
<organism evidence="6 7">
    <name type="scientific">Coprococcus catus</name>
    <dbReference type="NCBI Taxonomy" id="116085"/>
    <lineage>
        <taxon>Bacteria</taxon>
        <taxon>Bacillati</taxon>
        <taxon>Bacillota</taxon>
        <taxon>Clostridia</taxon>
        <taxon>Lachnospirales</taxon>
        <taxon>Lachnospiraceae</taxon>
        <taxon>Coprococcus</taxon>
    </lineage>
</organism>
<dbReference type="InterPro" id="IPR027417">
    <property type="entry name" value="P-loop_NTPase"/>
</dbReference>
<gene>
    <name evidence="6" type="ORF">DW747_02540</name>
</gene>
<keyword evidence="1" id="KW-0547">Nucleotide-binding</keyword>
<dbReference type="Gene3D" id="3.40.50.2300">
    <property type="match status" value="1"/>
</dbReference>
<keyword evidence="3" id="KW-0805">Transcription regulation</keyword>
<proteinExistence type="predicted"/>
<dbReference type="InterPro" id="IPR010524">
    <property type="entry name" value="Sig_transdc_resp-reg_PrpR_N"/>
</dbReference>
<keyword evidence="7" id="KW-1185">Reference proteome</keyword>
<dbReference type="InterPro" id="IPR009057">
    <property type="entry name" value="Homeodomain-like_sf"/>
</dbReference>
<feature type="domain" description="Sigma-54 factor interaction" evidence="5">
    <location>
        <begin position="332"/>
        <end position="513"/>
    </location>
</feature>
<dbReference type="GO" id="GO:0000156">
    <property type="term" value="F:phosphorelay response regulator activity"/>
    <property type="evidence" value="ECO:0007669"/>
    <property type="project" value="InterPro"/>
</dbReference>
<dbReference type="GO" id="GO:0005524">
    <property type="term" value="F:ATP binding"/>
    <property type="evidence" value="ECO:0007669"/>
    <property type="project" value="UniProtKB-KW"/>
</dbReference>
<dbReference type="RefSeq" id="WP_117538857.1">
    <property type="nucleotide sequence ID" value="NZ_JAQCWV010000014.1"/>
</dbReference>
<evidence type="ECO:0000259" key="5">
    <source>
        <dbReference type="PROSITE" id="PS50045"/>
    </source>
</evidence>
<dbReference type="GO" id="GO:0043565">
    <property type="term" value="F:sequence-specific DNA binding"/>
    <property type="evidence" value="ECO:0007669"/>
    <property type="project" value="InterPro"/>
</dbReference>
<keyword evidence="4" id="KW-0804">Transcription</keyword>
<dbReference type="InterPro" id="IPR002078">
    <property type="entry name" value="Sigma_54_int"/>
</dbReference>
<sequence>MKYTIRVLAIAPYEGLAHLLKLIGSQYDMLHLDIFVGDLEQGLTIARSHLPGRYDAVISRGGTADRIRCITPLPVIDISFSVYDILRSLKLAENYAQNYAFVGFQSIIDTVHILCDLLQYRIETHVVNSEEEIAPTLEQLKKQGITLVFGDTLTHEIAGEMGMNAVFINSGAESIHEAFRQVIQMFNTFSMFDSRVHLLEDAMRLQTSSSIILQEDGKLYFSSYDEDDAEEVLNYLQGMISSALPDRQSKSFHLIGEKLFSIQMQKKNYKDNVFYLFSLGLSPIPKGSSKNGVRYYNHEEIKSNYFTSFFCLTAKASDLNTTLHEMNASRRPIMILGERGTGKDHIAYRLYLESPYTNKPFISIDCKLITERYWTFLTKHINSPFCDNDNTIYISNIQDLSDSWCRQLLSLILDTHLHKRNRLMLSCSLSIESDRDPSRDFIDYLPCTSLYMPPLRELTDDLPSASALYLNKLNSELSKHISGFEPDALKILCDYDWPDNFLQLKRVLSDVVIHTTGNYIQVDCVKEILAREMTQYAMTAPVKSTIDCNQPLQDIIKNVVLSTLQDCGGNQTKAAQRLGISRTTMWRYLK</sequence>
<dbReference type="PANTHER" id="PTHR32071">
    <property type="entry name" value="TRANSCRIPTIONAL REGULATORY PROTEIN"/>
    <property type="match status" value="1"/>
</dbReference>
<dbReference type="PROSITE" id="PS50045">
    <property type="entry name" value="SIGMA54_INTERACT_4"/>
    <property type="match status" value="1"/>
</dbReference>
<evidence type="ECO:0000313" key="6">
    <source>
        <dbReference type="EMBL" id="RGC50268.1"/>
    </source>
</evidence>
<comment type="caution">
    <text evidence="6">The sequence shown here is derived from an EMBL/GenBank/DDBJ whole genome shotgun (WGS) entry which is preliminary data.</text>
</comment>
<dbReference type="SUPFAM" id="SSF52540">
    <property type="entry name" value="P-loop containing nucleoside triphosphate hydrolases"/>
    <property type="match status" value="1"/>
</dbReference>
<dbReference type="Pfam" id="PF06506">
    <property type="entry name" value="PrpR_N"/>
    <property type="match status" value="1"/>
</dbReference>
<protein>
    <submittedName>
        <fullName evidence="6">Sigma-54-dependent transcriptional regulator</fullName>
    </submittedName>
</protein>
<dbReference type="Gene3D" id="3.40.50.300">
    <property type="entry name" value="P-loop containing nucleotide triphosphate hydrolases"/>
    <property type="match status" value="1"/>
</dbReference>
<dbReference type="EMBL" id="QVFD01000002">
    <property type="protein sequence ID" value="RGC50268.1"/>
    <property type="molecule type" value="Genomic_DNA"/>
</dbReference>
<dbReference type="Proteomes" id="UP000261231">
    <property type="component" value="Unassembled WGS sequence"/>
</dbReference>
<evidence type="ECO:0000256" key="3">
    <source>
        <dbReference type="ARBA" id="ARBA00023015"/>
    </source>
</evidence>
<name>A0A3E2XQS5_9FIRM</name>
<evidence type="ECO:0000256" key="2">
    <source>
        <dbReference type="ARBA" id="ARBA00022840"/>
    </source>
</evidence>
<dbReference type="InterPro" id="IPR002197">
    <property type="entry name" value="HTH_Fis"/>
</dbReference>
<evidence type="ECO:0000256" key="1">
    <source>
        <dbReference type="ARBA" id="ARBA00022741"/>
    </source>
</evidence>
<dbReference type="Pfam" id="PF02954">
    <property type="entry name" value="HTH_8"/>
    <property type="match status" value="1"/>
</dbReference>
<dbReference type="Gene3D" id="1.10.10.60">
    <property type="entry name" value="Homeodomain-like"/>
    <property type="match status" value="1"/>
</dbReference>